<dbReference type="InterPro" id="IPR001106">
    <property type="entry name" value="Aromatic_Lyase"/>
</dbReference>
<comment type="caution">
    <text evidence="1">The sequence shown here is derived from an EMBL/GenBank/DDBJ whole genome shotgun (WGS) entry which is preliminary data.</text>
</comment>
<dbReference type="Pfam" id="PF00221">
    <property type="entry name" value="Lyase_aromatic"/>
    <property type="match status" value="1"/>
</dbReference>
<name>A0ABN0T0Q5_9GAMM</name>
<evidence type="ECO:0000313" key="2">
    <source>
        <dbReference type="Proteomes" id="UP001501221"/>
    </source>
</evidence>
<dbReference type="EMBL" id="BAAAFM010000003">
    <property type="protein sequence ID" value="GAA0208641.1"/>
    <property type="molecule type" value="Genomic_DNA"/>
</dbReference>
<organism evidence="1 2">
    <name type="scientific">Kangiella japonica</name>
    <dbReference type="NCBI Taxonomy" id="647384"/>
    <lineage>
        <taxon>Bacteria</taxon>
        <taxon>Pseudomonadati</taxon>
        <taxon>Pseudomonadota</taxon>
        <taxon>Gammaproteobacteria</taxon>
        <taxon>Kangiellales</taxon>
        <taxon>Kangiellaceae</taxon>
        <taxon>Kangiella</taxon>
    </lineage>
</organism>
<dbReference type="RefSeq" id="WP_343988846.1">
    <property type="nucleotide sequence ID" value="NZ_BAAAFM010000003.1"/>
</dbReference>
<dbReference type="PROSITE" id="PS00488">
    <property type="entry name" value="PAL_HISTIDASE"/>
    <property type="match status" value="1"/>
</dbReference>
<dbReference type="Gene3D" id="1.10.275.10">
    <property type="entry name" value="Fumarase/aspartase (N-terminal domain)"/>
    <property type="match status" value="1"/>
</dbReference>
<dbReference type="InterPro" id="IPR022313">
    <property type="entry name" value="Phe/His_NH3-lyase_AS"/>
</dbReference>
<dbReference type="CDD" id="cd00332">
    <property type="entry name" value="PAL-HAL"/>
    <property type="match status" value="1"/>
</dbReference>
<dbReference type="Proteomes" id="UP001501221">
    <property type="component" value="Unassembled WGS sequence"/>
</dbReference>
<proteinExistence type="predicted"/>
<sequence>MTTANSNIIYGESPISIEQINDLAKGRAQAQLNTDPSFKQSIDQGAEFLKNLLQEDGVIYGVTTGYGDSVTEQVPLESVHELPLHLTRFHGCGLGDTFSVEQSRAILGARLTSLSQGFSGVTWELLQQLETLLKHDIMPRIPQEGSVGASGDLTPLSYVAAVLIGEREVIYQGQVRPTAEVFSELGIEPIKLQPKEGLAIMNGTAVMTALACLAYQRAEYLIELCSRITALCSIALQGNSAHFDEILFSAKPHPGQNQVATWIRDDLNHHQHPRNSSRLQDRYSIRCAPHIIGALKDSMPWMRQIIETELNSANDNPIIDGAGQHVLHGGHFYGGHIAMVMDTLKTGIANLADLMDRQMALLMDRKFNNGLPNNLSAATADRKPINHGFKAVQIGISAWTAEALKHTMPASVFSRSTECHNQDKVSMGTIAARDCLRILQLTEQVAAASLMASCQAVQIRINQQELNSESLSDTIQNTLSEVFAEFSLVDEDRPLEAELRQFVSHIQNQRWTTYSFGG</sequence>
<dbReference type="PANTHER" id="PTHR10362">
    <property type="entry name" value="HISTIDINE AMMONIA-LYASE"/>
    <property type="match status" value="1"/>
</dbReference>
<dbReference type="Gene3D" id="1.20.200.10">
    <property type="entry name" value="Fumarase/aspartase (Central domain)"/>
    <property type="match status" value="1"/>
</dbReference>
<dbReference type="InterPro" id="IPR008948">
    <property type="entry name" value="L-Aspartase-like"/>
</dbReference>
<keyword evidence="2" id="KW-1185">Reference proteome</keyword>
<dbReference type="SUPFAM" id="SSF48557">
    <property type="entry name" value="L-aspartase-like"/>
    <property type="match status" value="1"/>
</dbReference>
<gene>
    <name evidence="1" type="ORF">GCM10009123_15130</name>
</gene>
<accession>A0ABN0T0Q5</accession>
<evidence type="ECO:0000313" key="1">
    <source>
        <dbReference type="EMBL" id="GAA0208641.1"/>
    </source>
</evidence>
<protein>
    <submittedName>
        <fullName evidence="1">Aromatic amino acid ammonia-lyase</fullName>
    </submittedName>
</protein>
<dbReference type="InterPro" id="IPR024083">
    <property type="entry name" value="Fumarase/histidase_N"/>
</dbReference>
<reference evidence="1 2" key="1">
    <citation type="journal article" date="2019" name="Int. J. Syst. Evol. Microbiol.">
        <title>The Global Catalogue of Microorganisms (GCM) 10K type strain sequencing project: providing services to taxonomists for standard genome sequencing and annotation.</title>
        <authorList>
            <consortium name="The Broad Institute Genomics Platform"/>
            <consortium name="The Broad Institute Genome Sequencing Center for Infectious Disease"/>
            <person name="Wu L."/>
            <person name="Ma J."/>
        </authorList>
    </citation>
    <scope>NUCLEOTIDE SEQUENCE [LARGE SCALE GENOMIC DNA]</scope>
    <source>
        <strain evidence="1 2">JCM 16211</strain>
    </source>
</reference>